<keyword evidence="2" id="KW-0732">Signal</keyword>
<dbReference type="Proteomes" id="UP000018766">
    <property type="component" value="Unassembled WGS sequence"/>
</dbReference>
<evidence type="ECO:0000313" key="3">
    <source>
        <dbReference type="EMBL" id="ETD69179.1"/>
    </source>
</evidence>
<protein>
    <recommendedName>
        <fullName evidence="5">Lipoprotein</fullName>
    </recommendedName>
</protein>
<dbReference type="PROSITE" id="PS51257">
    <property type="entry name" value="PROKAR_LIPOPROTEIN"/>
    <property type="match status" value="1"/>
</dbReference>
<evidence type="ECO:0008006" key="5">
    <source>
        <dbReference type="Google" id="ProtNLM"/>
    </source>
</evidence>
<evidence type="ECO:0000313" key="4">
    <source>
        <dbReference type="Proteomes" id="UP000018766"/>
    </source>
</evidence>
<comment type="caution">
    <text evidence="3">The sequence shown here is derived from an EMBL/GenBank/DDBJ whole genome shotgun (WGS) entry which is preliminary data.</text>
</comment>
<feature type="compositionally biased region" description="Basic and acidic residues" evidence="1">
    <location>
        <begin position="80"/>
        <end position="94"/>
    </location>
</feature>
<feature type="region of interest" description="Disordered" evidence="1">
    <location>
        <begin position="80"/>
        <end position="110"/>
    </location>
</feature>
<gene>
    <name evidence="3" type="ORF">V757_09255</name>
</gene>
<organism evidence="3 4">
    <name type="scientific">Pelistega indica</name>
    <dbReference type="NCBI Taxonomy" id="1414851"/>
    <lineage>
        <taxon>Bacteria</taxon>
        <taxon>Pseudomonadati</taxon>
        <taxon>Pseudomonadota</taxon>
        <taxon>Betaproteobacteria</taxon>
        <taxon>Burkholderiales</taxon>
        <taxon>Alcaligenaceae</taxon>
        <taxon>Pelistega</taxon>
    </lineage>
</organism>
<keyword evidence="4" id="KW-1185">Reference proteome</keyword>
<sequence>MKIQLLLLSFAVSGISACTTILYENTDIHFMEQCSVKEGTCDGALQRMQAECAKKGKTIDSQVKGNKAIVLCRPDVPKDVKPEGTPKVDAKKADVIPSAKQAVNQQAEGK</sequence>
<name>V8FY29_9BURK</name>
<dbReference type="AlphaFoldDB" id="V8FY29"/>
<feature type="compositionally biased region" description="Polar residues" evidence="1">
    <location>
        <begin position="101"/>
        <end position="110"/>
    </location>
</feature>
<evidence type="ECO:0000256" key="2">
    <source>
        <dbReference type="SAM" id="SignalP"/>
    </source>
</evidence>
<dbReference type="RefSeq" id="WP_023951966.1">
    <property type="nucleotide sequence ID" value="NZ_AYSV01000098.1"/>
</dbReference>
<feature type="chain" id="PRO_5004768826" description="Lipoprotein" evidence="2">
    <location>
        <begin position="18"/>
        <end position="110"/>
    </location>
</feature>
<feature type="signal peptide" evidence="2">
    <location>
        <begin position="1"/>
        <end position="17"/>
    </location>
</feature>
<reference evidence="3 4" key="1">
    <citation type="submission" date="2013-11" db="EMBL/GenBank/DDBJ databases">
        <title>Genomic analysis of Pelistega sp. HM-7.</title>
        <authorList>
            <person name="Kumbhare S.V."/>
            <person name="Shetty S.A."/>
            <person name="Sharma O."/>
            <person name="Dhotre D.P."/>
        </authorList>
    </citation>
    <scope>NUCLEOTIDE SEQUENCE [LARGE SCALE GENOMIC DNA]</scope>
    <source>
        <strain evidence="3 4">HM-7</strain>
    </source>
</reference>
<evidence type="ECO:0000256" key="1">
    <source>
        <dbReference type="SAM" id="MobiDB-lite"/>
    </source>
</evidence>
<dbReference type="EMBL" id="AYSV01000098">
    <property type="protein sequence ID" value="ETD69179.1"/>
    <property type="molecule type" value="Genomic_DNA"/>
</dbReference>
<proteinExistence type="predicted"/>
<accession>V8FY29</accession>